<evidence type="ECO:0000313" key="2">
    <source>
        <dbReference type="EMBL" id="RRT67691.1"/>
    </source>
</evidence>
<proteinExistence type="predicted"/>
<dbReference type="Proteomes" id="UP000287651">
    <property type="component" value="Unassembled WGS sequence"/>
</dbReference>
<organism evidence="2 3">
    <name type="scientific">Ensete ventricosum</name>
    <name type="common">Abyssinian banana</name>
    <name type="synonym">Musa ensete</name>
    <dbReference type="NCBI Taxonomy" id="4639"/>
    <lineage>
        <taxon>Eukaryota</taxon>
        <taxon>Viridiplantae</taxon>
        <taxon>Streptophyta</taxon>
        <taxon>Embryophyta</taxon>
        <taxon>Tracheophyta</taxon>
        <taxon>Spermatophyta</taxon>
        <taxon>Magnoliopsida</taxon>
        <taxon>Liliopsida</taxon>
        <taxon>Zingiberales</taxon>
        <taxon>Musaceae</taxon>
        <taxon>Ensete</taxon>
    </lineage>
</organism>
<accession>A0A426ZUN8</accession>
<feature type="compositionally biased region" description="Basic and acidic residues" evidence="1">
    <location>
        <begin position="8"/>
        <end position="29"/>
    </location>
</feature>
<comment type="caution">
    <text evidence="2">The sequence shown here is derived from an EMBL/GenBank/DDBJ whole genome shotgun (WGS) entry which is preliminary data.</text>
</comment>
<feature type="region of interest" description="Disordered" evidence="1">
    <location>
        <begin position="1"/>
        <end position="124"/>
    </location>
</feature>
<reference evidence="2 3" key="1">
    <citation type="journal article" date="2014" name="Agronomy (Basel)">
        <title>A Draft Genome Sequence for Ensete ventricosum, the Drought-Tolerant Tree Against Hunger.</title>
        <authorList>
            <person name="Harrison J."/>
            <person name="Moore K.A."/>
            <person name="Paszkiewicz K."/>
            <person name="Jones T."/>
            <person name="Grant M."/>
            <person name="Ambacheew D."/>
            <person name="Muzemil S."/>
            <person name="Studholme D.J."/>
        </authorList>
    </citation>
    <scope>NUCLEOTIDE SEQUENCE [LARGE SCALE GENOMIC DNA]</scope>
</reference>
<evidence type="ECO:0000256" key="1">
    <source>
        <dbReference type="SAM" id="MobiDB-lite"/>
    </source>
</evidence>
<dbReference type="EMBL" id="AMZH03004945">
    <property type="protein sequence ID" value="RRT67691.1"/>
    <property type="molecule type" value="Genomic_DNA"/>
</dbReference>
<protein>
    <submittedName>
        <fullName evidence="2">Uncharacterized protein</fullName>
    </submittedName>
</protein>
<sequence length="124" mass="13421">MRVIFVPRTEDESKADHSNGRNKRNDNRNGTDTLLPPDAPPGDAEGRPRTGEYDNQSNGARGDVRSQETFLSRDLGRAGKRQNTAMAEIKEKNNKNSTDTLLLPDAPAGVADGGGQGRENTTTD</sequence>
<gene>
    <name evidence="2" type="ORF">B296_00028993</name>
</gene>
<dbReference type="AlphaFoldDB" id="A0A426ZUN8"/>
<name>A0A426ZUN8_ENSVE</name>
<evidence type="ECO:0000313" key="3">
    <source>
        <dbReference type="Proteomes" id="UP000287651"/>
    </source>
</evidence>